<dbReference type="EMBL" id="MU155131">
    <property type="protein sequence ID" value="KAF9486192.1"/>
    <property type="molecule type" value="Genomic_DNA"/>
</dbReference>
<feature type="compositionally biased region" description="Polar residues" evidence="1">
    <location>
        <begin position="190"/>
        <end position="199"/>
    </location>
</feature>
<proteinExistence type="predicted"/>
<comment type="caution">
    <text evidence="2">The sequence shown here is derived from an EMBL/GenBank/DDBJ whole genome shotgun (WGS) entry which is preliminary data.</text>
</comment>
<reference evidence="2" key="1">
    <citation type="submission" date="2020-11" db="EMBL/GenBank/DDBJ databases">
        <authorList>
            <consortium name="DOE Joint Genome Institute"/>
            <person name="Ahrendt S."/>
            <person name="Riley R."/>
            <person name="Andreopoulos W."/>
            <person name="Labutti K."/>
            <person name="Pangilinan J."/>
            <person name="Ruiz-Duenas F.J."/>
            <person name="Barrasa J.M."/>
            <person name="Sanchez-Garcia M."/>
            <person name="Camarero S."/>
            <person name="Miyauchi S."/>
            <person name="Serrano A."/>
            <person name="Linde D."/>
            <person name="Babiker R."/>
            <person name="Drula E."/>
            <person name="Ayuso-Fernandez I."/>
            <person name="Pacheco R."/>
            <person name="Padilla G."/>
            <person name="Ferreira P."/>
            <person name="Barriuso J."/>
            <person name="Kellner H."/>
            <person name="Castanera R."/>
            <person name="Alfaro M."/>
            <person name="Ramirez L."/>
            <person name="Pisabarro A.G."/>
            <person name="Kuo A."/>
            <person name="Tritt A."/>
            <person name="Lipzen A."/>
            <person name="He G."/>
            <person name="Yan M."/>
            <person name="Ng V."/>
            <person name="Cullen D."/>
            <person name="Martin F."/>
            <person name="Rosso M.-N."/>
            <person name="Henrissat B."/>
            <person name="Hibbett D."/>
            <person name="Martinez A.T."/>
            <person name="Grigoriev I.V."/>
        </authorList>
    </citation>
    <scope>NUCLEOTIDE SEQUENCE</scope>
    <source>
        <strain evidence="2">CIRM-BRFM 674</strain>
    </source>
</reference>
<dbReference type="Proteomes" id="UP000807469">
    <property type="component" value="Unassembled WGS sequence"/>
</dbReference>
<organism evidence="2 3">
    <name type="scientific">Pholiota conissans</name>
    <dbReference type="NCBI Taxonomy" id="109636"/>
    <lineage>
        <taxon>Eukaryota</taxon>
        <taxon>Fungi</taxon>
        <taxon>Dikarya</taxon>
        <taxon>Basidiomycota</taxon>
        <taxon>Agaricomycotina</taxon>
        <taxon>Agaricomycetes</taxon>
        <taxon>Agaricomycetidae</taxon>
        <taxon>Agaricales</taxon>
        <taxon>Agaricineae</taxon>
        <taxon>Strophariaceae</taxon>
        <taxon>Pholiota</taxon>
    </lineage>
</organism>
<evidence type="ECO:0000256" key="1">
    <source>
        <dbReference type="SAM" id="MobiDB-lite"/>
    </source>
</evidence>
<accession>A0A9P5ZDD9</accession>
<gene>
    <name evidence="2" type="ORF">BDN70DRAFT_870281</name>
</gene>
<evidence type="ECO:0000313" key="3">
    <source>
        <dbReference type="Proteomes" id="UP000807469"/>
    </source>
</evidence>
<feature type="region of interest" description="Disordered" evidence="1">
    <location>
        <begin position="188"/>
        <end position="264"/>
    </location>
</feature>
<keyword evidence="3" id="KW-1185">Reference proteome</keyword>
<name>A0A9P5ZDD9_9AGAR</name>
<sequence length="264" mass="29197">MPVISETGDITLSAEVLLALISHDYTPASFRTTQDFKAILSEYIACRDALDSAQVRMDSLKPRPRDANYTGSTYLSNGVKKKLAGYQATIQAVTSDRHPLNDALVEYEDLLQTAVDNLGEQVDSGIPANLSSTCINKGIKTPEKRIQYHLTMLKRTIKQLEKGISQYDNNSNRTLLDKNLHFMEDLLRPNNHSATGSNLKSKIEPPSPPIPPQKLKRARASSPSPEPIIVHSDADSSSNYRPEEDSHDEDTVNGSDGSEYEMPV</sequence>
<evidence type="ECO:0000313" key="2">
    <source>
        <dbReference type="EMBL" id="KAF9486192.1"/>
    </source>
</evidence>
<protein>
    <submittedName>
        <fullName evidence="2">Uncharacterized protein</fullName>
    </submittedName>
</protein>
<dbReference type="AlphaFoldDB" id="A0A9P5ZDD9"/>